<proteinExistence type="predicted"/>
<dbReference type="Gene3D" id="3.90.190.10">
    <property type="entry name" value="Protein tyrosine phosphatase superfamily"/>
    <property type="match status" value="1"/>
</dbReference>
<dbReference type="InterPro" id="IPR000387">
    <property type="entry name" value="Tyr_Pase_dom"/>
</dbReference>
<sequence>MRRFIITEADLTENNFADQFAQVKFQFLSPLLLIVCEENDFSRFVRSRTRFVRKLNMLQKLVLMQSLSRKTDIEISFRVSFRITFIDDKNRVKLCSAPVVGVSSSIANHLSAPSNDADDTRYINASHIEVPPAEAKYIAAQAPLPSTLDDWFDMIRENDVSVIVMLCKLVEGGRAKCERYWPEEVNNDKDYGRVVVTCVHEEKYDEFWRRKLNLKWNRDNVETSIEQLHFTEWPDHGCPQSEENVLKMIELFDKMHTEKPKKPVLVHCSAGCGRTGTIIAANVIREIINNQDQYQFLHKLVKRFCCDKLKEWDVEVPAPAASPTDNNIHGSSGDQLNDSDAGSTADKTVKDLNNENIARLGSYSPRSRTKQRTGSSDNDGVASNMIVIPDYPIEPDARPTGPEDLPDISS</sequence>
<dbReference type="PRINTS" id="PR00700">
    <property type="entry name" value="PRTYPHPHTASE"/>
</dbReference>
<dbReference type="AlphaFoldDB" id="A0A0M3JUV2"/>
<feature type="domain" description="Tyrosine specific protein phosphatases" evidence="3">
    <location>
        <begin position="243"/>
        <end position="299"/>
    </location>
</feature>
<organism evidence="6">
    <name type="scientific">Anisakis simplex</name>
    <name type="common">Herring worm</name>
    <dbReference type="NCBI Taxonomy" id="6269"/>
    <lineage>
        <taxon>Eukaryota</taxon>
        <taxon>Metazoa</taxon>
        <taxon>Ecdysozoa</taxon>
        <taxon>Nematoda</taxon>
        <taxon>Chromadorea</taxon>
        <taxon>Rhabditida</taxon>
        <taxon>Spirurina</taxon>
        <taxon>Ascaridomorpha</taxon>
        <taxon>Ascaridoidea</taxon>
        <taxon>Anisakidae</taxon>
        <taxon>Anisakis</taxon>
        <taxon>Anisakis simplex complex</taxon>
    </lineage>
</organism>
<evidence type="ECO:0000256" key="1">
    <source>
        <dbReference type="SAM" id="MobiDB-lite"/>
    </source>
</evidence>
<dbReference type="InterPro" id="IPR000242">
    <property type="entry name" value="PTP_cat"/>
</dbReference>
<evidence type="ECO:0000313" key="5">
    <source>
        <dbReference type="Proteomes" id="UP000267096"/>
    </source>
</evidence>
<evidence type="ECO:0000259" key="2">
    <source>
        <dbReference type="PROSITE" id="PS50055"/>
    </source>
</evidence>
<dbReference type="WBParaSite" id="ASIM_0001197901-mRNA-1">
    <property type="protein sequence ID" value="ASIM_0001197901-mRNA-1"/>
    <property type="gene ID" value="ASIM_0001197901"/>
</dbReference>
<evidence type="ECO:0000313" key="4">
    <source>
        <dbReference type="EMBL" id="VDK45080.1"/>
    </source>
</evidence>
<reference evidence="4 5" key="2">
    <citation type="submission" date="2018-11" db="EMBL/GenBank/DDBJ databases">
        <authorList>
            <consortium name="Pathogen Informatics"/>
        </authorList>
    </citation>
    <scope>NUCLEOTIDE SEQUENCE [LARGE SCALE GENOMIC DNA]</scope>
</reference>
<name>A0A0M3JUV2_ANISI</name>
<feature type="compositionally biased region" description="Polar residues" evidence="1">
    <location>
        <begin position="323"/>
        <end position="346"/>
    </location>
</feature>
<dbReference type="Proteomes" id="UP000267096">
    <property type="component" value="Unassembled WGS sequence"/>
</dbReference>
<dbReference type="SUPFAM" id="SSF52799">
    <property type="entry name" value="(Phosphotyrosine protein) phosphatases II"/>
    <property type="match status" value="1"/>
</dbReference>
<gene>
    <name evidence="4" type="ORF">ASIM_LOCUS11445</name>
</gene>
<dbReference type="PROSITE" id="PS50055">
    <property type="entry name" value="TYR_PHOSPHATASE_PTP"/>
    <property type="match status" value="1"/>
</dbReference>
<dbReference type="InterPro" id="IPR029021">
    <property type="entry name" value="Prot-tyrosine_phosphatase-like"/>
</dbReference>
<dbReference type="InterPro" id="IPR003595">
    <property type="entry name" value="Tyr_Pase_cat"/>
</dbReference>
<dbReference type="OrthoDB" id="10253954at2759"/>
<dbReference type="PROSITE" id="PS50056">
    <property type="entry name" value="TYR_PHOSPHATASE_2"/>
    <property type="match status" value="1"/>
</dbReference>
<dbReference type="PANTHER" id="PTHR19134">
    <property type="entry name" value="RECEPTOR-TYPE TYROSINE-PROTEIN PHOSPHATASE"/>
    <property type="match status" value="1"/>
</dbReference>
<protein>
    <submittedName>
        <fullName evidence="6">Protein-tyrosine phosphatase</fullName>
    </submittedName>
</protein>
<dbReference type="CDD" id="cd00047">
    <property type="entry name" value="PTPc"/>
    <property type="match status" value="1"/>
</dbReference>
<accession>A0A0M3JUV2</accession>
<feature type="domain" description="Tyrosine-protein phosphatase" evidence="2">
    <location>
        <begin position="78"/>
        <end position="292"/>
    </location>
</feature>
<keyword evidence="5" id="KW-1185">Reference proteome</keyword>
<feature type="region of interest" description="Disordered" evidence="1">
    <location>
        <begin position="318"/>
        <end position="410"/>
    </location>
</feature>
<dbReference type="PROSITE" id="PS00383">
    <property type="entry name" value="TYR_PHOSPHATASE_1"/>
    <property type="match status" value="1"/>
</dbReference>
<dbReference type="GO" id="GO:0004725">
    <property type="term" value="F:protein tyrosine phosphatase activity"/>
    <property type="evidence" value="ECO:0007669"/>
    <property type="project" value="InterPro"/>
</dbReference>
<dbReference type="InterPro" id="IPR050348">
    <property type="entry name" value="Protein-Tyr_Phosphatase"/>
</dbReference>
<reference evidence="6" key="1">
    <citation type="submission" date="2017-02" db="UniProtKB">
        <authorList>
            <consortium name="WormBaseParasite"/>
        </authorList>
    </citation>
    <scope>IDENTIFICATION</scope>
</reference>
<dbReference type="InterPro" id="IPR016130">
    <property type="entry name" value="Tyr_Pase_AS"/>
</dbReference>
<dbReference type="PANTHER" id="PTHR19134:SF543">
    <property type="entry name" value="PROTEIN-TYROSINE-PHOSPHATASE"/>
    <property type="match status" value="1"/>
</dbReference>
<dbReference type="SMART" id="SM00194">
    <property type="entry name" value="PTPc"/>
    <property type="match status" value="1"/>
</dbReference>
<dbReference type="Pfam" id="PF00102">
    <property type="entry name" value="Y_phosphatase"/>
    <property type="match status" value="1"/>
</dbReference>
<dbReference type="SMART" id="SM00404">
    <property type="entry name" value="PTPc_motif"/>
    <property type="match status" value="1"/>
</dbReference>
<evidence type="ECO:0000313" key="6">
    <source>
        <dbReference type="WBParaSite" id="ASIM_0001197901-mRNA-1"/>
    </source>
</evidence>
<dbReference type="EMBL" id="UYRR01031070">
    <property type="protein sequence ID" value="VDK45080.1"/>
    <property type="molecule type" value="Genomic_DNA"/>
</dbReference>
<evidence type="ECO:0000259" key="3">
    <source>
        <dbReference type="PROSITE" id="PS50056"/>
    </source>
</evidence>